<dbReference type="Pfam" id="PF04193">
    <property type="entry name" value="PQ-loop"/>
    <property type="match status" value="2"/>
</dbReference>
<proteinExistence type="predicted"/>
<dbReference type="OrthoDB" id="407617at2759"/>
<feature type="transmembrane region" description="Helical" evidence="5">
    <location>
        <begin position="188"/>
        <end position="213"/>
    </location>
</feature>
<protein>
    <recommendedName>
        <fullName evidence="8">PQ loop repeat protein</fullName>
    </recommendedName>
</protein>
<feature type="transmembrane region" description="Helical" evidence="5">
    <location>
        <begin position="42"/>
        <end position="59"/>
    </location>
</feature>
<dbReference type="SMART" id="SM00679">
    <property type="entry name" value="CTNS"/>
    <property type="match status" value="2"/>
</dbReference>
<keyword evidence="3 5" id="KW-1133">Transmembrane helix</keyword>
<evidence type="ECO:0008006" key="8">
    <source>
        <dbReference type="Google" id="ProtNLM"/>
    </source>
</evidence>
<organism evidence="6 7">
    <name type="scientific">Curvularia kusanoi</name>
    <name type="common">Cochliobolus kusanoi</name>
    <dbReference type="NCBI Taxonomy" id="90978"/>
    <lineage>
        <taxon>Eukaryota</taxon>
        <taxon>Fungi</taxon>
        <taxon>Dikarya</taxon>
        <taxon>Ascomycota</taxon>
        <taxon>Pezizomycotina</taxon>
        <taxon>Dothideomycetes</taxon>
        <taxon>Pleosporomycetidae</taxon>
        <taxon>Pleosporales</taxon>
        <taxon>Pleosporineae</taxon>
        <taxon>Pleosporaceae</taxon>
        <taxon>Curvularia</taxon>
    </lineage>
</organism>
<dbReference type="Gene3D" id="1.20.1280.290">
    <property type="match status" value="1"/>
</dbReference>
<feature type="transmembrane region" description="Helical" evidence="5">
    <location>
        <begin position="130"/>
        <end position="150"/>
    </location>
</feature>
<comment type="caution">
    <text evidence="6">The sequence shown here is derived from an EMBL/GenBank/DDBJ whole genome shotgun (WGS) entry which is preliminary data.</text>
</comment>
<evidence type="ECO:0000256" key="2">
    <source>
        <dbReference type="ARBA" id="ARBA00022692"/>
    </source>
</evidence>
<evidence type="ECO:0000313" key="7">
    <source>
        <dbReference type="Proteomes" id="UP000801428"/>
    </source>
</evidence>
<dbReference type="PANTHER" id="PTHR16201:SF37">
    <property type="entry name" value="PQ-LOOP REPEAT-CONTAINING PROTEIN"/>
    <property type="match status" value="1"/>
</dbReference>
<evidence type="ECO:0000313" key="6">
    <source>
        <dbReference type="EMBL" id="KAF3010724.1"/>
    </source>
</evidence>
<evidence type="ECO:0000256" key="4">
    <source>
        <dbReference type="ARBA" id="ARBA00023136"/>
    </source>
</evidence>
<name>A0A9P4TLQ1_CURKU</name>
<reference evidence="6" key="1">
    <citation type="submission" date="2019-04" db="EMBL/GenBank/DDBJ databases">
        <title>Sequencing of skin fungus with MAO and IRED activity.</title>
        <authorList>
            <person name="Marsaioli A.J."/>
            <person name="Bonatto J.M.C."/>
            <person name="Reis Junior O."/>
        </authorList>
    </citation>
    <scope>NUCLEOTIDE SEQUENCE</scope>
    <source>
        <strain evidence="6">30M1</strain>
    </source>
</reference>
<comment type="subcellular location">
    <subcellularLocation>
        <location evidence="1">Membrane</location>
        <topology evidence="1">Multi-pass membrane protein</topology>
    </subcellularLocation>
</comment>
<dbReference type="InterPro" id="IPR006603">
    <property type="entry name" value="PQ-loop_rpt"/>
</dbReference>
<gene>
    <name evidence="6" type="ORF">E8E13_006772</name>
</gene>
<evidence type="ECO:0000256" key="3">
    <source>
        <dbReference type="ARBA" id="ARBA00022989"/>
    </source>
</evidence>
<keyword evidence="2 5" id="KW-0812">Transmembrane</keyword>
<evidence type="ECO:0000256" key="1">
    <source>
        <dbReference type="ARBA" id="ARBA00004141"/>
    </source>
</evidence>
<accession>A0A9P4TLQ1</accession>
<dbReference type="InterPro" id="IPR051415">
    <property type="entry name" value="LAAT-1"/>
</dbReference>
<evidence type="ECO:0000256" key="5">
    <source>
        <dbReference type="SAM" id="Phobius"/>
    </source>
</evidence>
<feature type="transmembrane region" description="Helical" evidence="5">
    <location>
        <begin position="6"/>
        <end position="30"/>
    </location>
</feature>
<dbReference type="Proteomes" id="UP000801428">
    <property type="component" value="Unassembled WGS sequence"/>
</dbReference>
<dbReference type="GO" id="GO:0016020">
    <property type="term" value="C:membrane"/>
    <property type="evidence" value="ECO:0007669"/>
    <property type="project" value="UniProtKB-SubCell"/>
</dbReference>
<keyword evidence="4 5" id="KW-0472">Membrane</keyword>
<keyword evidence="7" id="KW-1185">Reference proteome</keyword>
<feature type="transmembrane region" description="Helical" evidence="5">
    <location>
        <begin position="162"/>
        <end position="182"/>
    </location>
</feature>
<sequence>MDVPTAANILGTLGAVCWSIQLIPQIVINYRRHNATGLQPTMMMLWAWAGVPLGVYNIVEDFNVALRIQPQILIVLSLVTWIQCYYYEKHWTVYRSLALVIPVMCLMGGVQVGLIFALRHAKERDLEWPMILMAVLAAALLAAGVGSHYVDIYLHRTVRGISFIFVAIDALGDVFSLISIVFQPKLDILGMVIYATEFVLWSGIFACGAYYNLFPWLKSKYGKQSDSSRSDVLQDGGAVTASANTTSVALHDFPSSTSVFRTASAESEVHRQRSVSSRVMGVAHTPSRVA</sequence>
<dbReference type="PANTHER" id="PTHR16201">
    <property type="entry name" value="SEVEN TRANSMEMBRANE PROTEIN 1-RELATED"/>
    <property type="match status" value="1"/>
</dbReference>
<dbReference type="AlphaFoldDB" id="A0A9P4TLQ1"/>
<dbReference type="EMBL" id="SWKU01000001">
    <property type="protein sequence ID" value="KAF3010724.1"/>
    <property type="molecule type" value="Genomic_DNA"/>
</dbReference>
<feature type="transmembrane region" description="Helical" evidence="5">
    <location>
        <begin position="99"/>
        <end position="118"/>
    </location>
</feature>